<dbReference type="PANTHER" id="PTHR46018:SF2">
    <property type="entry name" value="ZINC PHOSPHODIESTERASE ELAC PROTEIN 1"/>
    <property type="match status" value="1"/>
</dbReference>
<dbReference type="InterPro" id="IPR036866">
    <property type="entry name" value="RibonucZ/Hydroxyglut_hydro"/>
</dbReference>
<evidence type="ECO:0000256" key="1">
    <source>
        <dbReference type="ARBA" id="ARBA00022759"/>
    </source>
</evidence>
<evidence type="ECO:0000259" key="2">
    <source>
        <dbReference type="Pfam" id="PF12706"/>
    </source>
</evidence>
<organism evidence="3 4">
    <name type="scientific">Microbispora oryzae</name>
    <dbReference type="NCBI Taxonomy" id="2806554"/>
    <lineage>
        <taxon>Bacteria</taxon>
        <taxon>Bacillati</taxon>
        <taxon>Actinomycetota</taxon>
        <taxon>Actinomycetes</taxon>
        <taxon>Streptosporangiales</taxon>
        <taxon>Streptosporangiaceae</taxon>
        <taxon>Microbispora</taxon>
    </lineage>
</organism>
<dbReference type="SUPFAM" id="SSF56281">
    <property type="entry name" value="Metallo-hydrolase/oxidoreductase"/>
    <property type="match status" value="1"/>
</dbReference>
<sequence length="269" mass="28154">MRLAMLGVRGSTPAPGPAFTRYGGNTSCVAVLPDGVPGGLPGELPGDGDVPALVLDAGTGLRGLGRLLGDAAFRGSIVLTHLHWDHMQGLPFCPALDRPDARVDLYLPSPRPLETLTRVMSPPHFPITPDGLGGAWRFLTSASRPIEGFDVTVAEISHKGGTTLGVRVERDGRSIAYLPDHCPQAGCEAAAELAAGVDLLLHDGQFLPGERALADAYGHATTADAAAFAARCGARRLVLTHHAPTRTDDALDVLAKEFEVAREGDVLVV</sequence>
<dbReference type="InterPro" id="IPR001279">
    <property type="entry name" value="Metallo-B-lactamas"/>
</dbReference>
<feature type="domain" description="Metallo-beta-lactamase" evidence="2">
    <location>
        <begin position="54"/>
        <end position="242"/>
    </location>
</feature>
<dbReference type="Gene3D" id="3.60.15.10">
    <property type="entry name" value="Ribonuclease Z/Hydroxyacylglutathione hydrolase-like"/>
    <property type="match status" value="1"/>
</dbReference>
<reference evidence="3" key="1">
    <citation type="submission" date="2021-02" db="EMBL/GenBank/DDBJ databases">
        <title>Draft genome sequence of Microbispora sp. RL4-1S isolated from rice leaves in Thailand.</title>
        <authorList>
            <person name="Muangham S."/>
            <person name="Duangmal K."/>
        </authorList>
    </citation>
    <scope>NUCLEOTIDE SEQUENCE</scope>
    <source>
        <strain evidence="3">RL4-1S</strain>
    </source>
</reference>
<dbReference type="GO" id="GO:0042781">
    <property type="term" value="F:3'-tRNA processing endoribonuclease activity"/>
    <property type="evidence" value="ECO:0007669"/>
    <property type="project" value="TreeGrafter"/>
</dbReference>
<keyword evidence="1" id="KW-0540">Nuclease</keyword>
<evidence type="ECO:0000313" key="3">
    <source>
        <dbReference type="EMBL" id="MBP2702325.1"/>
    </source>
</evidence>
<dbReference type="Proteomes" id="UP000674234">
    <property type="component" value="Unassembled WGS sequence"/>
</dbReference>
<dbReference type="PANTHER" id="PTHR46018">
    <property type="entry name" value="ZINC PHOSPHODIESTERASE ELAC PROTEIN 1"/>
    <property type="match status" value="1"/>
</dbReference>
<accession>A0A941AFY4</accession>
<dbReference type="Pfam" id="PF12706">
    <property type="entry name" value="Lactamase_B_2"/>
    <property type="match status" value="1"/>
</dbReference>
<evidence type="ECO:0000313" key="4">
    <source>
        <dbReference type="Proteomes" id="UP000674234"/>
    </source>
</evidence>
<dbReference type="EMBL" id="JAFCNB010000001">
    <property type="protein sequence ID" value="MBP2702325.1"/>
    <property type="molecule type" value="Genomic_DNA"/>
</dbReference>
<name>A0A941AFY4_9ACTN</name>
<gene>
    <name evidence="3" type="ORF">JOL79_00760</name>
</gene>
<dbReference type="CDD" id="cd07715">
    <property type="entry name" value="TaR3-like_MBL-fold"/>
    <property type="match status" value="1"/>
</dbReference>
<dbReference type="RefSeq" id="WP_210153636.1">
    <property type="nucleotide sequence ID" value="NZ_JAFCNB010000001.1"/>
</dbReference>
<comment type="caution">
    <text evidence="3">The sequence shown here is derived from an EMBL/GenBank/DDBJ whole genome shotgun (WGS) entry which is preliminary data.</text>
</comment>
<proteinExistence type="predicted"/>
<protein>
    <submittedName>
        <fullName evidence="3">MBL fold metallo-hydrolase</fullName>
    </submittedName>
</protein>
<keyword evidence="4" id="KW-1185">Reference proteome</keyword>
<dbReference type="AlphaFoldDB" id="A0A941AFY4"/>
<keyword evidence="1" id="KW-0255">Endonuclease</keyword>
<keyword evidence="1" id="KW-0378">Hydrolase</keyword>